<evidence type="ECO:0000259" key="14">
    <source>
        <dbReference type="PROSITE" id="PS50022"/>
    </source>
</evidence>
<feature type="compositionally biased region" description="Polar residues" evidence="12">
    <location>
        <begin position="5015"/>
        <end position="5036"/>
    </location>
</feature>
<feature type="compositionally biased region" description="Polar residues" evidence="12">
    <location>
        <begin position="5301"/>
        <end position="5342"/>
    </location>
</feature>
<protein>
    <submittedName>
        <fullName evidence="18">Uncharacterized protein</fullName>
    </submittedName>
</protein>
<dbReference type="PROSITE" id="PS01285">
    <property type="entry name" value="FA58C_1"/>
    <property type="match status" value="3"/>
</dbReference>
<dbReference type="Pfam" id="PF00057">
    <property type="entry name" value="Ldl_recept_a"/>
    <property type="match status" value="1"/>
</dbReference>
<feature type="compositionally biased region" description="Low complexity" evidence="12">
    <location>
        <begin position="5454"/>
        <end position="5472"/>
    </location>
</feature>
<feature type="region of interest" description="Disordered" evidence="12">
    <location>
        <begin position="4080"/>
        <end position="4112"/>
    </location>
</feature>
<dbReference type="SMART" id="SM00192">
    <property type="entry name" value="LDLa"/>
    <property type="match status" value="1"/>
</dbReference>
<feature type="domain" description="F5/8 type C" evidence="14">
    <location>
        <begin position="6756"/>
        <end position="6902"/>
    </location>
</feature>
<dbReference type="InterPro" id="IPR008979">
    <property type="entry name" value="Galactose-bd-like_sf"/>
</dbReference>
<dbReference type="PROSITE" id="PS50068">
    <property type="entry name" value="LDLRA_2"/>
    <property type="match status" value="1"/>
</dbReference>
<dbReference type="InterPro" id="IPR025155">
    <property type="entry name" value="WxxW_domain"/>
</dbReference>
<feature type="domain" description="Sushi" evidence="16">
    <location>
        <begin position="146"/>
        <end position="208"/>
    </location>
</feature>
<dbReference type="SUPFAM" id="SSF57567">
    <property type="entry name" value="Serine protease inhibitors"/>
    <property type="match status" value="3"/>
</dbReference>
<dbReference type="SMART" id="SM00214">
    <property type="entry name" value="VWC"/>
    <property type="match status" value="3"/>
</dbReference>
<feature type="compositionally biased region" description="Polar residues" evidence="12">
    <location>
        <begin position="4904"/>
        <end position="4921"/>
    </location>
</feature>
<comment type="caution">
    <text evidence="9">Lacks conserved residue(s) required for the propagation of feature annotation.</text>
</comment>
<feature type="compositionally biased region" description="Polar residues" evidence="12">
    <location>
        <begin position="6137"/>
        <end position="6147"/>
    </location>
</feature>
<dbReference type="PROSITE" id="PS50923">
    <property type="entry name" value="SUSHI"/>
    <property type="match status" value="1"/>
</dbReference>
<feature type="compositionally biased region" description="Polar residues" evidence="12">
    <location>
        <begin position="4652"/>
        <end position="4669"/>
    </location>
</feature>
<dbReference type="GO" id="GO:0005615">
    <property type="term" value="C:extracellular space"/>
    <property type="evidence" value="ECO:0007669"/>
    <property type="project" value="TreeGrafter"/>
</dbReference>
<dbReference type="InterPro" id="IPR000421">
    <property type="entry name" value="FA58C"/>
</dbReference>
<feature type="compositionally biased region" description="Polar residues" evidence="12">
    <location>
        <begin position="4580"/>
        <end position="4597"/>
    </location>
</feature>
<dbReference type="PANTHER" id="PTHR11339">
    <property type="entry name" value="EXTRACELLULAR MATRIX GLYCOPROTEIN RELATED"/>
    <property type="match status" value="1"/>
</dbReference>
<feature type="region of interest" description="Disordered" evidence="12">
    <location>
        <begin position="5286"/>
        <end position="5342"/>
    </location>
</feature>
<name>A0A9D4HF32_DREPO</name>
<dbReference type="SUPFAM" id="SSF57424">
    <property type="entry name" value="LDL receptor-like module"/>
    <property type="match status" value="1"/>
</dbReference>
<evidence type="ECO:0000256" key="5">
    <source>
        <dbReference type="ARBA" id="ARBA00022737"/>
    </source>
</evidence>
<feature type="compositionally biased region" description="Polar residues" evidence="12">
    <location>
        <begin position="4940"/>
        <end position="4957"/>
    </location>
</feature>
<keyword evidence="19" id="KW-1185">Reference proteome</keyword>
<dbReference type="Pfam" id="PF01826">
    <property type="entry name" value="TIL"/>
    <property type="match status" value="3"/>
</dbReference>
<evidence type="ECO:0000259" key="16">
    <source>
        <dbReference type="PROSITE" id="PS50923"/>
    </source>
</evidence>
<feature type="compositionally biased region" description="Polar residues" evidence="12">
    <location>
        <begin position="6616"/>
        <end position="6631"/>
    </location>
</feature>
<feature type="region of interest" description="Disordered" evidence="12">
    <location>
        <begin position="5442"/>
        <end position="5652"/>
    </location>
</feature>
<feature type="chain" id="PRO_5038406771" evidence="13">
    <location>
        <begin position="25"/>
        <end position="7663"/>
    </location>
</feature>
<feature type="region of interest" description="Disordered" evidence="12">
    <location>
        <begin position="6129"/>
        <end position="6469"/>
    </location>
</feature>
<dbReference type="FunFam" id="2.60.120.260:FF:000016">
    <property type="entry name" value="Contactin-associated protein-like 4 isoform 1"/>
    <property type="match status" value="2"/>
</dbReference>
<keyword evidence="6" id="KW-0186">Copper</keyword>
<evidence type="ECO:0000256" key="7">
    <source>
        <dbReference type="ARBA" id="ARBA00023157"/>
    </source>
</evidence>
<evidence type="ECO:0000313" key="19">
    <source>
        <dbReference type="Proteomes" id="UP000828390"/>
    </source>
</evidence>
<feature type="compositionally biased region" description="Polar residues" evidence="12">
    <location>
        <begin position="4688"/>
        <end position="4705"/>
    </location>
</feature>
<dbReference type="PANTHER" id="PTHR11339:SF393">
    <property type="entry name" value="VWFD DOMAIN-CONTAINING PROTEIN"/>
    <property type="match status" value="1"/>
</dbReference>
<feature type="compositionally biased region" description="Low complexity" evidence="12">
    <location>
        <begin position="2364"/>
        <end position="2375"/>
    </location>
</feature>
<dbReference type="InterPro" id="IPR036084">
    <property type="entry name" value="Ser_inhib-like_sf"/>
</dbReference>
<evidence type="ECO:0000256" key="4">
    <source>
        <dbReference type="ARBA" id="ARBA00022729"/>
    </source>
</evidence>
<dbReference type="EMBL" id="JAIWYP010000013">
    <property type="protein sequence ID" value="KAH3716825.1"/>
    <property type="molecule type" value="Genomic_DNA"/>
</dbReference>
<dbReference type="PROSITE" id="PS00022">
    <property type="entry name" value="EGF_1"/>
    <property type="match status" value="1"/>
</dbReference>
<evidence type="ECO:0000256" key="6">
    <source>
        <dbReference type="ARBA" id="ARBA00023008"/>
    </source>
</evidence>
<evidence type="ECO:0000256" key="1">
    <source>
        <dbReference type="ARBA" id="ARBA00004239"/>
    </source>
</evidence>
<feature type="domain" description="F5/8 type C" evidence="14">
    <location>
        <begin position="1691"/>
        <end position="1837"/>
    </location>
</feature>
<feature type="domain" description="F5/8 type C" evidence="14">
    <location>
        <begin position="4133"/>
        <end position="4286"/>
    </location>
</feature>
<keyword evidence="8" id="KW-0325">Glycoprotein</keyword>
<dbReference type="SUPFAM" id="SSF57535">
    <property type="entry name" value="Complement control module/SCR domain"/>
    <property type="match status" value="1"/>
</dbReference>
<feature type="domain" description="VWFD" evidence="17">
    <location>
        <begin position="582"/>
        <end position="750"/>
    </location>
</feature>
<dbReference type="GO" id="GO:0031012">
    <property type="term" value="C:extracellular matrix"/>
    <property type="evidence" value="ECO:0007669"/>
    <property type="project" value="TreeGrafter"/>
</dbReference>
<feature type="non-terminal residue" evidence="18">
    <location>
        <position position="7663"/>
    </location>
</feature>
<reference evidence="18" key="2">
    <citation type="submission" date="2020-11" db="EMBL/GenBank/DDBJ databases">
        <authorList>
            <person name="McCartney M.A."/>
            <person name="Auch B."/>
            <person name="Kono T."/>
            <person name="Mallez S."/>
            <person name="Becker A."/>
            <person name="Gohl D.M."/>
            <person name="Silverstein K.A.T."/>
            <person name="Koren S."/>
            <person name="Bechman K.B."/>
            <person name="Herman A."/>
            <person name="Abrahante J.E."/>
            <person name="Garbe J."/>
        </authorList>
    </citation>
    <scope>NUCLEOTIDE SEQUENCE</scope>
    <source>
        <strain evidence="18">Duluth1</strain>
        <tissue evidence="18">Whole animal</tissue>
    </source>
</reference>
<feature type="compositionally biased region" description="Low complexity" evidence="12">
    <location>
        <begin position="2399"/>
        <end position="2408"/>
    </location>
</feature>
<keyword evidence="11" id="KW-0768">Sushi</keyword>
<dbReference type="PROSITE" id="PS01186">
    <property type="entry name" value="EGF_2"/>
    <property type="match status" value="1"/>
</dbReference>
<feature type="compositionally biased region" description="Low complexity" evidence="12">
    <location>
        <begin position="6591"/>
        <end position="6600"/>
    </location>
</feature>
<evidence type="ECO:0000256" key="11">
    <source>
        <dbReference type="PROSITE-ProRule" id="PRU00302"/>
    </source>
</evidence>
<dbReference type="Pfam" id="PF13330">
    <property type="entry name" value="Mucin2_WxxW"/>
    <property type="match status" value="21"/>
</dbReference>
<evidence type="ECO:0000256" key="3">
    <source>
        <dbReference type="ARBA" id="ARBA00022525"/>
    </source>
</evidence>
<dbReference type="SMART" id="SM00231">
    <property type="entry name" value="FA58C"/>
    <property type="match status" value="7"/>
</dbReference>
<dbReference type="Proteomes" id="UP000828390">
    <property type="component" value="Unassembled WGS sequence"/>
</dbReference>
<keyword evidence="3" id="KW-0964">Secreted</keyword>
<dbReference type="SMART" id="SM00216">
    <property type="entry name" value="VWD"/>
    <property type="match status" value="3"/>
</dbReference>
<feature type="compositionally biased region" description="Polar residues" evidence="12">
    <location>
        <begin position="4976"/>
        <end position="4991"/>
    </location>
</feature>
<feature type="domain" description="VWFD" evidence="17">
    <location>
        <begin position="1039"/>
        <end position="1215"/>
    </location>
</feature>
<comment type="similarity">
    <text evidence="2">Belongs to the thrombospondin family.</text>
</comment>
<feature type="compositionally biased region" description="Polar residues" evidence="12">
    <location>
        <begin position="4611"/>
        <end position="4633"/>
    </location>
</feature>
<feature type="disulfide bond" evidence="9">
    <location>
        <begin position="132"/>
        <end position="141"/>
    </location>
</feature>
<evidence type="ECO:0000259" key="15">
    <source>
        <dbReference type="PROSITE" id="PS50026"/>
    </source>
</evidence>
<dbReference type="CDD" id="cd00033">
    <property type="entry name" value="CCP"/>
    <property type="match status" value="1"/>
</dbReference>
<evidence type="ECO:0000256" key="8">
    <source>
        <dbReference type="ARBA" id="ARBA00023180"/>
    </source>
</evidence>
<keyword evidence="9" id="KW-0245">EGF-like domain</keyword>
<dbReference type="PROSITE" id="PS50022">
    <property type="entry name" value="FA58C_3"/>
    <property type="match status" value="7"/>
</dbReference>
<dbReference type="InterPro" id="IPR002919">
    <property type="entry name" value="TIL_dom"/>
</dbReference>
<feature type="region of interest" description="Disordered" evidence="12">
    <location>
        <begin position="5155"/>
        <end position="5179"/>
    </location>
</feature>
<comment type="caution">
    <text evidence="18">The sequence shown here is derived from an EMBL/GenBank/DDBJ whole genome shotgun (WGS) entry which is preliminary data.</text>
</comment>
<dbReference type="Pfam" id="PF00094">
    <property type="entry name" value="VWD"/>
    <property type="match status" value="3"/>
</dbReference>
<comment type="subcellular location">
    <subcellularLocation>
        <location evidence="1">Secreted</location>
        <location evidence="1">Extracellular space</location>
    </subcellularLocation>
</comment>
<feature type="compositionally biased region" description="Polar residues" evidence="12">
    <location>
        <begin position="4796"/>
        <end position="4813"/>
    </location>
</feature>
<feature type="domain" description="F5/8 type C" evidence="14">
    <location>
        <begin position="3322"/>
        <end position="3476"/>
    </location>
</feature>
<dbReference type="SUPFAM" id="SSF49785">
    <property type="entry name" value="Galactose-binding domain-like"/>
    <property type="match status" value="7"/>
</dbReference>
<feature type="domain" description="F5/8 type C" evidence="14">
    <location>
        <begin position="3925"/>
        <end position="4074"/>
    </location>
</feature>
<evidence type="ECO:0000256" key="13">
    <source>
        <dbReference type="SAM" id="SignalP"/>
    </source>
</evidence>
<dbReference type="InterPro" id="IPR001007">
    <property type="entry name" value="VWF_dom"/>
</dbReference>
<feature type="compositionally biased region" description="Polar residues" evidence="12">
    <location>
        <begin position="4724"/>
        <end position="4741"/>
    </location>
</feature>
<organism evidence="18 19">
    <name type="scientific">Dreissena polymorpha</name>
    <name type="common">Zebra mussel</name>
    <name type="synonym">Mytilus polymorpha</name>
    <dbReference type="NCBI Taxonomy" id="45954"/>
    <lineage>
        <taxon>Eukaryota</taxon>
        <taxon>Metazoa</taxon>
        <taxon>Spiralia</taxon>
        <taxon>Lophotrochozoa</taxon>
        <taxon>Mollusca</taxon>
        <taxon>Bivalvia</taxon>
        <taxon>Autobranchia</taxon>
        <taxon>Heteroconchia</taxon>
        <taxon>Euheterodonta</taxon>
        <taxon>Imparidentia</taxon>
        <taxon>Neoheterodontei</taxon>
        <taxon>Myida</taxon>
        <taxon>Dreissenoidea</taxon>
        <taxon>Dreissenidae</taxon>
        <taxon>Dreissena</taxon>
    </lineage>
</organism>
<dbReference type="InterPro" id="IPR002172">
    <property type="entry name" value="LDrepeatLR_classA_rpt"/>
</dbReference>
<feature type="region of interest" description="Disordered" evidence="12">
    <location>
        <begin position="2102"/>
        <end position="3011"/>
    </location>
</feature>
<feature type="compositionally biased region" description="Low complexity" evidence="12">
    <location>
        <begin position="2256"/>
        <end position="2267"/>
    </location>
</feature>
<keyword evidence="4 13" id="KW-0732">Signal</keyword>
<dbReference type="PROSITE" id="PS50026">
    <property type="entry name" value="EGF_3"/>
    <property type="match status" value="1"/>
</dbReference>
<feature type="disulfide bond" evidence="10">
    <location>
        <begin position="7143"/>
        <end position="7155"/>
    </location>
</feature>
<reference evidence="18" key="1">
    <citation type="journal article" date="2019" name="bioRxiv">
        <title>The Genome of the Zebra Mussel, Dreissena polymorpha: A Resource for Invasive Species Research.</title>
        <authorList>
            <person name="McCartney M.A."/>
            <person name="Auch B."/>
            <person name="Kono T."/>
            <person name="Mallez S."/>
            <person name="Zhang Y."/>
            <person name="Obille A."/>
            <person name="Becker A."/>
            <person name="Abrahante J.E."/>
            <person name="Garbe J."/>
            <person name="Badalamenti J.P."/>
            <person name="Herman A."/>
            <person name="Mangelson H."/>
            <person name="Liachko I."/>
            <person name="Sullivan S."/>
            <person name="Sone E.D."/>
            <person name="Koren S."/>
            <person name="Silverstein K.A.T."/>
            <person name="Beckman K.B."/>
            <person name="Gohl D.M."/>
        </authorList>
    </citation>
    <scope>NUCLEOTIDE SEQUENCE</scope>
    <source>
        <strain evidence="18">Duluth1</strain>
        <tissue evidence="18">Whole animal</tissue>
    </source>
</reference>
<feature type="domain" description="F5/8 type C" evidence="14">
    <location>
        <begin position="3522"/>
        <end position="3671"/>
    </location>
</feature>
<feature type="disulfide bond" evidence="10">
    <location>
        <begin position="7150"/>
        <end position="7168"/>
    </location>
</feature>
<dbReference type="InterPro" id="IPR001846">
    <property type="entry name" value="VWF_type-D"/>
</dbReference>
<evidence type="ECO:0000256" key="2">
    <source>
        <dbReference type="ARBA" id="ARBA00009456"/>
    </source>
</evidence>
<dbReference type="SMART" id="SM00215">
    <property type="entry name" value="VWC_out"/>
    <property type="match status" value="2"/>
</dbReference>
<dbReference type="InterPro" id="IPR050780">
    <property type="entry name" value="Mucin_vWF_Thrombospondin_sf"/>
</dbReference>
<dbReference type="CDD" id="cd00112">
    <property type="entry name" value="LDLa"/>
    <property type="match status" value="1"/>
</dbReference>
<dbReference type="Gene3D" id="2.60.120.260">
    <property type="entry name" value="Galactose-binding domain-like"/>
    <property type="match status" value="7"/>
</dbReference>
<feature type="compositionally biased region" description="Low complexity" evidence="12">
    <location>
        <begin position="2111"/>
        <end position="2126"/>
    </location>
</feature>
<feature type="compositionally biased region" description="Polar residues" evidence="12">
    <location>
        <begin position="4760"/>
        <end position="4777"/>
    </location>
</feature>
<feature type="domain" description="EGF-like" evidence="15">
    <location>
        <begin position="111"/>
        <end position="142"/>
    </location>
</feature>
<accession>A0A9D4HF32</accession>
<feature type="disulfide bond" evidence="9">
    <location>
        <begin position="114"/>
        <end position="124"/>
    </location>
</feature>
<dbReference type="InterPro" id="IPR036055">
    <property type="entry name" value="LDL_receptor-like_sf"/>
</dbReference>
<evidence type="ECO:0000259" key="17">
    <source>
        <dbReference type="PROSITE" id="PS51233"/>
    </source>
</evidence>
<keyword evidence="7 9" id="KW-1015">Disulfide bond</keyword>
<feature type="compositionally biased region" description="Polar residues" evidence="12">
    <location>
        <begin position="4832"/>
        <end position="4849"/>
    </location>
</feature>
<keyword evidence="5" id="KW-0677">Repeat</keyword>
<feature type="region of interest" description="Disordered" evidence="12">
    <location>
        <begin position="6586"/>
        <end position="6631"/>
    </location>
</feature>
<evidence type="ECO:0000256" key="9">
    <source>
        <dbReference type="PROSITE-ProRule" id="PRU00076"/>
    </source>
</evidence>
<feature type="compositionally biased region" description="Polar residues" evidence="12">
    <location>
        <begin position="5155"/>
        <end position="5173"/>
    </location>
</feature>
<dbReference type="InterPro" id="IPR000742">
    <property type="entry name" value="EGF"/>
</dbReference>
<dbReference type="Pfam" id="PF08742">
    <property type="entry name" value="C8"/>
    <property type="match status" value="3"/>
</dbReference>
<sequence>MAPRAIAVRVACLALLCSAALVDARSARKRRAVDSNLIDQPGASDKNLCKPLRAPAHGTIACGAGFPFYSCTASCNTGYRFPGGLTSDKRECDQMFGEWFDPPGMDIPDCEPVCNPPCANGGTCLLPDTCTCANGFMGAQCQYPASNCANPPNPRNGLVTCQNDTSGARCTVTCNTGFKPLWAITPTFKCSPDGTWAPLLEEIPDCVSESTPINTTHVSSTHPSTGSARCTAWGQDHYRTFDNKVYHYKGSCQYVLVKDAVANTFNIYVINDKNCQPGHRCKRELDIFVGNDQISLRRGANGPVVTYNGAPVAVPSNKGGIIFEEISQYMIVRSSIGFQIRWDGYEMIFITLTDDLRKKTKGLCGTYDGDQSNDFTTDTGAVVTEEQSFVSTWKRSFAGETCADVAQTGCSAAAPAVVATATSTCEALNGAEFQICHHAVPPEDYIRACKEDCCAASGHDCLCSSLEAYSRACLEHNINIDWRSPQRCPAQCPGNQIHKECGSMCQKTCQSHAATCEDNSCIDGCFCPDGKVLHNNMCVQQSECPCVLNGREYQRGAEVPKECNKCTCDSGAWQCTNKRCEATCSAIGDPHYMTFDGTRFDFMGQCSYYMIYDKTFDVITDNIKCGHGEASCTKSVSIDIGGHHIKMDHNHQLFVDGVEITSLPFQNEAIKIFMVSSLFMKAELSNGITILWDGRTRAYVTAPPEFINKTMGLCGTYDFNQKNDFKTKEGDIETTPNAFGNRWKTIPTCKDAGPVVNPCDENVNRRNQSAYYCEYLKSDVFRSCADVVDVESFYHDCMFDVCACTENLKDCLCPILGEYAAQCGAAGIEIKWRNEIAECHLPCNGGQEYQVCPNECTRTCSNLANDKTCVQSSVCAEGCGCPVNQTLDNGNCIPISQCPCVFDGQEFAAGVKSERGDQICVCLNAQWACAQKSGTVHIQNTVEACSNNSVYTTCVPECPMTCENMRDPKATSCNSTVCREGCVCQPGYVREGKECVLKSDCPCKHGGISYKEGETFSMDCNECTCRSMLWVCEQKECPAVCSAYGDSHYTTFDGKSYEFQGTCDYVFAKSTATSPIKFEITTENLPCGTTGVTCTRSISFSIGEQGTYPFRCTPNFYRIQLVKGKPVVPEPGSPFNVQEVGNFIIITTPQGITLEWDKGTQLYLKLSTEHKGQVVGLCGNFNGNQKDDFTTPQGGPPATRPTAFADSWKVHAHCGNSKEITDTCSTNTERRAWSQQQCGIIASRLFEPCHRVVAYQPYVDRCVFDACACDTGGDCECMCTAVAAYAHVCAMNGISVKWRTEDMCPIMCENCMTYNPCISICPKKTCDNRLVYDSLIKDCGKETCVEGCDIEPCPTGQLYESNKAPFKCIPEAFCNTTCLTINGKEYKEGERITDATVCRMECEVCYCDNNQIKRTGVCSSTTSPVVSSTTPYITTTTPLPTLPPQCVQNGPTAWMSVSAPTPFNQGDIESISDLRAKYTFCDASQMTAIECRVVGTQTSSAAAGQRVFCDLRNGLKCYHSNQAAGEQCLNYEVRVTCNCGLPITTTIAPNMLPGGSPTPRPRLDNWGTPTLTSTLIPPPMTTTPHGPVAMLRCKEPGWSNWMNSAQPSASTSGNDVEFLPDLMKAYEVCKVDQVAYIQCRRVSDRISWDQAADSRTVCSTKAGFACYGSLQQGGICEDYEIRVYCQCLASACDQQLTSDSRSVLDSQFTASSSAATYGPAMARLDGPSGWKANAGDAKPWLQINFGEAVNFAGLITQGVKGTQVYTKSYTLSYSSECNIFTDYMGPDGKPMLFVGNTDSQVDSTHILPGQVDMVTCVRINPVDFNVAPGMRVDILGCRTNTGISEVSSTTTPPPPLLNMTTTVSRNMTTSMPYTCTPGWSEFMSIDTPSVLHTWEGQGLGDIEPLSELRKYYSFCANPSGIQCRVRDTRVSYTMSPDFETECSLEKGFVCLNSVQAPMACLDYEVSVNCDCGTSTPTPTPTTTGGVGFPLSPKPFCGWTDFMNSYVRTGASKGDYETIHNLRMKHEFCEFPVRIECREVGTHRDFAAVNQAGVTCDINHGLVCEDKGQTGAVCKDYEVRLYCIDSCTGTTLYPPLYTGPSATQSPAGVTGGSPTLTPPTGLSGTPTAYPPGYTGITATQSPPGGSGGSPTLSPPVGASGTPTAYPPGYTGITATQSPPGGSGGSPTLSPPIGVSGTPTAYPPGYTGKTATQSPSGGSGGSPTLSPPVGASGTPTAYPPGYTGITATQSPPGGSGGSPTLSPPVGVSGTPTAYPPGYTGKTATQSPSGGSGGSPTLSPPVGASGTPTAYPPGYTGITATQSPPGGLGGSPTLSPPVGASGTPTAYPPGYTGITATQSPPGGSGGSPTLSPPVGVSGTPTAYPPGYTGKTATQSPSGGSGLSPTLSPPVGASGTPTAYPPGYTGITATQSPSGGSGGSPTLSPPVGATGTPTAYPPGNTGITATQSPPGGSGGSPTLSPPVGASGTPTAYPPGYTGITATQSPPGGSGGSPTLSPPFGVSGTPTAYPPGYTGKTATQSPSGGLGGSPTLSPPVGASGTPTVYPPGYTGITATQSPPGGSGGSPTLSPPVGASGTPTAYPPGYTGKTATQSPSGGSGGSPTLSPPVGASGTPTAYPPGYTGITATQSPPGGSGGLPTLSPPVGASGTPTAYPPGYTGLTATQSPSGGSGGSPTLSPPVGASGTPTAYPPGYTGITATQSPPGGSGGSPTLSPPVGASGTPTAYPPGYTGKTATQSPSGGSGGSPTLSPPVGASGTPTAYPPSYTGKTATQSPSGGSGGSPTLSPPVGASGTPTAYPPGYTGITATQSPPGGSGGSPTLSPPVGASGTPTAYPPGYTGITATQSPPGGSGGSPTLSPPVGASGTPTAYPPGYTGITATQSPPGGSGGSPTLSPHVGVSGTPTAYPPGYTGLTATHSPPGGSGGAPTLSPPAGASGTPTAYPPGYTGITATQSPPGGSGGSPTLSPPAYTGKPTAYPPGFNASVPTQSPSGVPGGSPTLIPPSGYSGQPTTTWAVPWLCKEGWTDWINIGNPSIAKGDFESYTNIPGYPGSCDELIKADCAVASTGQPYMYSGQDVICDLRGLQCVHGPMQTCLDYKIRFFCSCHPERTMSPTVTIPHPGVSGITPSAHGYTGSPTMSPPTEGTGKPTVIPPALTGTPNRNFSSDLNCTQGWTKAMSVSTPSFTGDDLETIADLRKKHAFCGDGNIVAIRCTGLISEKSAEEMGQKVTCDVSQGLLCYGAEQAGGKCEDYAVQVYCDCMAPPQTTTLEPPMLPGGVPTARPPRFPQVTPTIAPTTPGQLTVSPRKECDIPIGVADQTVISGSQLTASTAYNFSFEASNGRLMQQASGPNGAAWLPRFNDKQQFIQVDLGSLEQIAGLITQGRPDTDQWVESFFVETSIDGTHWYKYADMGSKKEYTLFAGNFDRSTQVRTMFDREIDARFVRIVPQSWYQWIALRFEILSCYGRHSTLAPGMQTGGSPTLPPGSVPTNIPTLIPPVGTGAPTPAPLCLEPMGVDNALLLRDGQLTASSGLDTMHGAAAGRLYNQFSGWAPATSSGKQWIQVDLLQPRYISGVLTQGLPEVDKWARQYVVSFSKDGYTFTTYSEAATGEPKVFEGNYDRNSIVKQLFRSNVEARYVRITVVAGSSSGIGLRLNLIGCFSAVPTQAPTGTVGSNTPTLLPPTGTIASPPPTQILPVCTIPMGIGNHYIIGASQITASSSMGIDHLKNKREATGIKLPWTPEQTDVKPWIQVDFLEPKTLSGVITLGSPYKEEWVTSYQVFTSMDGKTFVPYSDIENGTVPKTFEGNTDNTTEVTRLFNRNIVGRYIRIYPITWHVLPTLMFEILGCNPTEAVNMTTVAPGATGGLTPTATPPIGGTRTPTVSPPAHSATPTPKFGETVAPPTQPFISPPKVCLTPMGMEYYGTVLDKQISSSSELNVTYGATSGRIYDETAWIPRSNDTSPWIQINFEKPKLLSGVQTQGEHNGERWVTKYTVEFSMDGITYYPYADKLGATHPKEFTANHNSFDVERHLFNRNVTAQYIRIHPLTWHGSLPALRLNVLGCNPDNPLVPTPTVPPTSVTPAPNASSGSPTTPGGVVTGTTNGYEGISTIPGLMMVPPSLCDVPMGIENHLIVKDIQLSASSSKDQFTGAERARLYSEKDGSFSGGWMAGENNLKQYIQVDFLAPYYLGGIVTQGRADAPQWVTRYEVYYSTDGRHFSAIPKSYLDSSPMVFSGNSDKSTPVAHKFPLISARWIRIHPVEWHGAIAMRFNVLGCMSPSRSPLTTITATTPTTPTVSGVTPMITGAGSTSCAYWTPWVSASKPDKQGEYESAWQLRELITFCDYQYITRTECRTTGTHIQYDQAGESGLICNNELKGLLCYAKNQTDGSCLDYEIRMFCDECSSPTTPRVTPEVCSPKWLPWINKMIPTTDMNYVEHEFMTVAKQRELCPNGKLTRIECVTTSGIQHYSTGSIGTTCDVTSGLTCRNSENYPIGCEDFKVRYYCECEVSPTQQPSTLYAGTPTVSPPFGSGATPTASPLTGSGGSPTASPNIGGGGSPTLIPPNGGTGTPTASPLTGSGGSPTVSPNIGGGGSPTLIPPNGSTGTPTASPLTGNGGSPTASPNIGGGGSPTLIPPNGGTGTPTASPLTGSGGSPTASPNIGGGGSPTLIPPNGGTGTPTASPLTGNGGSPTASPNIGGGGSPTLIPPNGGTGTPTASPLTGSGGSPTVSPNIGGGGSPTLIPPNGGTGTPTASPLTGSGGSPTASPNIGGGGSPTLIPPNGGTGTPTASPLTGNGGSPTASPNIGGGGSPTLIPPNGGTGTPTASPLTGSGGSPTVSPNIGGGGSPTLIPPNGGTGTPTASPLSGSGGSPTASPNVGGGGSPTLIPPNGGSGTPTASPLTGSGGTPTVSPNIGGGGSPTLIPPNGGTGTPTASPLTGSGGSPTASPNIGGGGSPTLIPPNGGTGTPTASPLTGSGGSPTASPNIGGGGSPTIIPPNGGTGTPTASPQSGSGGSPTAQPHSGSGASPTVLPPTVSGSPTIGTTPCVVKTEWSTWYNRHTPTPDTDEIEGMSGAEKYAFCGSGTLLAVECQTINNIPFFSTGDFGTVCNISHGLICSSTENFPVGCNDYMIRYQCQSCEGSVTQSSTASTTHSPTVPGQGTPTLTPHGIKPGVPTVAPPTVCATTTQWSSWINRDKPGTGTGDTEVMTGEEKMKFCPTGTIVTVECQRSDGTPHYDTMDIVDCNPVTGLTCDNDVNMGQCGDYMIRYQCEQTTCGVPTTASTATPPRSPTTLGSTTIVTNNNKVSTGTLPGTWHTGPTTLSVPPPSGQSTTAQPPAICETVSRLSMWIDRLHPTVNTDEHEFMTREELMRFCARGVISKVECQTTTGQSLAQSPDFATCSKDNGLVCSFLENFPMGCQDYRVRYECQEQVCQTPTAHPQTGPGGVPTASPGAGSSGSPTASPPIGNGSGPTAHPPTGSGGVPTASPGAGISGSPTASPPIGNGSGPTAHPPTGPGGVPTASPGAGSSGSPTASPPIGNGSGPTAHPPTGNGGVPTASPGAGISGSPTASPPIGNGSGPTAHPPTGNGGVPTASPGAGISGSPTASPPIGNGSGPTAHPPTGNGGVPTASPGSGPYGNSPTIFPPTGSGFTPAVNKCTKSHFSSWINRDKPVIGNGDFESFSQKEKEDFCVGGVINRIECVTSEADIPSYSAGEIVKCEIEHGLVCRNEDNSPIPCSDYKIRYFCDCNETFTSVVTPGTPTTTENVPIEPTFTVRCGWSPWLNGDRPNFGTGDNGDLESIASLKSKFGICKNIVDISCRVAGTNMTSSAAGQKDVTCDVLNGLRCYNRDQIGGACYDYEVSVLCWGPECTGNTATLVPGIGFTGSPSITAVCPPGQVWEACAYKCGDFCEGFAQTTGLCSNADNQCVPMCRIPTQATTCQPGELLRDKYTCVQQQQCPCVKPDGTVALAYETWAGQTDCSICQCANNQIRCSTYDNCTSTTSTSTLVPPKYPGITPTIRPVITHPDCGWTAWINTDRPTVGAGDLETISKIRQLHSFCVNPVMIECRDTRTQTSVRDSSQKVTCDLVSGLKCLNWDNGAGCNDYEVRFYCPCVSTLVSNTPTAHPPTESGGSPSASPNLASGGVPTASPSTGPNGAPTAHPPSVSGGVPTASPGQGGSGFPTAYPPTGSGGAPTAHPPSVSGGAPTASPGQGGSGFPTAYPPTGSGGAPTAHPPSVSGEAPTASPGQVGSGFPTAYPPTGSGGAPTAHPPSVSGGAPTASPGQGGSGSPTAYPPTGSGGAPTAHPPSVPGGSPSASPNLASGGVPTASPSSVPNGAPTAHPPSVSGGSPTASPGQGGFGSPTAYPPTGSGGAPTAHPPSVSGGAPTASPGQGGSGSPTAYPPTGSGGAPTAHPPSVPGGSPSASPNLASGGIPTVSPSTGPIGAPTAHPPTGNGGEIPTAKPVTCGWTTWIDGHKPDENGESELFADLRRSLQFCADTDIQGIECRVKTTHQMFNETDQIQVLCDINSGGLMCFAFDQPTGQCYDYEIRVFCEPKGQDCSNVPTARPPTYNPHSPTTAAHIGSTSPPITSSTARVDSSTVSPAIGSGATPTGSPLNAGGNSPTAVPPGYNCTDQWSIWYNRDNTNDGKEMEFMTEAEKRLFCPYGTLTAIECVTTSGIQSYSTGEILECSLERGLLCNDATNFPVPCQDYKVRYFCKCNEPTTQRTTTPRIQSTATVSPPLNISFPVVCQTNMGVAVGGAVADYMISASSSRDGHTIPVLGRLNSHGAWTPLTSNVGQYLQVDFLTPQLLTGLVTQGREGSSSYVTSYKVMYSLDGYSWTPYQDLGRDKVFSANKDGDSHVTNWFEHPIRAQFIRILPQTWHGVIAMRLDILGCFQGYQITTTTPTSSAQPPTQPLTVKPPKQISGECIVWDQWVNEGHLSLTSGGDSEPIATIQSLSKVCTSPVAIECARASDELPYNMTGQRVKCDLWNGLSCFNADNTPLCYDYKARLGCLKNSPECLINPTQGAHATVLPVTNTVNYRVLPCFEGLDLSACPKDGCADGLYCDGVNCVRKDRCPCLIDGKIVMSGGFKEGANCDTCQCIAGEVMCTPKMCAPCPLGFSLDNTNCSCSCVPCPPGEFKCGNGMCIPLQRRCDGVIDCIDDEKDCVSTPLFTPPTGATATPTLNPPTTSRYHGTPTVTPPSVTGVPTGTPVACTSKWSSWLNRDKPNTGDGDREVMTQGELATFCPVGKITAVECQTVDGIASYSTGEVAQCTMEGGSVCLNGDNDPIPCSDYQIRYYCKCEELPTLPGGHIGSNTPTLIPPGGPTKIPYLDNGSTTNHIVSTTPTEAPVPCTSQWSSWINTDTPDSGDGDRESWTAAQRLVFCPAGKITAVECQTVDGIASYSTGEVAQCTMEGGSVCLNGDNDPIPCSDYQIRYYCTCEAHPTNPPVTISHGTPTPPPGVTTRTTTVTVATPYRTNVTATATGVPLACVGAWSSWINTDTPDGDGDVESWSAAQKSVFCPMGKVTSIECATVDGIASYSTGEIQQCTLETGSRCMNDDNFPVQCSDYKIRYFCDCKVQPTLPATVGSNTPTLTPHGSTQNPYKQLTTSQTPLPCTSQWSSWINKDKPDTGDGDRESWTAAQRSAFCPAGKI</sequence>
<feature type="region of interest" description="Disordered" evidence="12">
    <location>
        <begin position="7186"/>
        <end position="7214"/>
    </location>
</feature>
<dbReference type="CDD" id="cd19941">
    <property type="entry name" value="TIL"/>
    <property type="match status" value="5"/>
</dbReference>
<feature type="domain" description="VWFD" evidence="17">
    <location>
        <begin position="228"/>
        <end position="403"/>
    </location>
</feature>
<feature type="compositionally biased region" description="Low complexity" evidence="12">
    <location>
        <begin position="5526"/>
        <end position="5546"/>
    </location>
</feature>
<dbReference type="SMART" id="SM00181">
    <property type="entry name" value="EGF"/>
    <property type="match status" value="5"/>
</dbReference>
<evidence type="ECO:0000256" key="10">
    <source>
        <dbReference type="PROSITE-ProRule" id="PRU00124"/>
    </source>
</evidence>
<feature type="compositionally biased region" description="Polar residues" evidence="12">
    <location>
        <begin position="4868"/>
        <end position="4885"/>
    </location>
</feature>
<dbReference type="SMART" id="SM00832">
    <property type="entry name" value="C8"/>
    <property type="match status" value="3"/>
</dbReference>
<feature type="signal peptide" evidence="13">
    <location>
        <begin position="1"/>
        <end position="24"/>
    </location>
</feature>
<feature type="region of interest" description="Disordered" evidence="12">
    <location>
        <begin position="4526"/>
        <end position="5052"/>
    </location>
</feature>
<dbReference type="SMART" id="SM00032">
    <property type="entry name" value="CCP"/>
    <property type="match status" value="2"/>
</dbReference>
<proteinExistence type="inferred from homology"/>
<dbReference type="InterPro" id="IPR035976">
    <property type="entry name" value="Sushi/SCR/CCP_sf"/>
</dbReference>
<evidence type="ECO:0000313" key="18">
    <source>
        <dbReference type="EMBL" id="KAH3716825.1"/>
    </source>
</evidence>
<dbReference type="Pfam" id="PF00754">
    <property type="entry name" value="F5_F8_type_C"/>
    <property type="match status" value="7"/>
</dbReference>
<dbReference type="InterPro" id="IPR000436">
    <property type="entry name" value="Sushi_SCR_CCP_dom"/>
</dbReference>
<feature type="compositionally biased region" description="Low complexity" evidence="12">
    <location>
        <begin position="4088"/>
        <end position="4112"/>
    </location>
</feature>
<gene>
    <name evidence="18" type="ORF">DPMN_059554</name>
</gene>
<dbReference type="PROSITE" id="PS51233">
    <property type="entry name" value="VWFD"/>
    <property type="match status" value="3"/>
</dbReference>
<dbReference type="Gene3D" id="4.10.400.10">
    <property type="entry name" value="Low-density Lipoprotein Receptor"/>
    <property type="match status" value="1"/>
</dbReference>
<feature type="domain" description="F5/8 type C" evidence="14">
    <location>
        <begin position="3710"/>
        <end position="3859"/>
    </location>
</feature>
<dbReference type="Gene3D" id="2.10.25.10">
    <property type="entry name" value="Laminin"/>
    <property type="match status" value="4"/>
</dbReference>
<feature type="compositionally biased region" description="Polar residues" evidence="12">
    <location>
        <begin position="4543"/>
        <end position="4561"/>
    </location>
</feature>
<dbReference type="InterPro" id="IPR014853">
    <property type="entry name" value="VWF/SSPO/ZAN-like_Cys-rich_dom"/>
</dbReference>
<evidence type="ECO:0000256" key="12">
    <source>
        <dbReference type="SAM" id="MobiDB-lite"/>
    </source>
</evidence>
<dbReference type="CDD" id="cd00057">
    <property type="entry name" value="FA58C"/>
    <property type="match status" value="6"/>
</dbReference>
<feature type="compositionally biased region" description="Low complexity" evidence="12">
    <location>
        <begin position="5286"/>
        <end position="5300"/>
    </location>
</feature>